<feature type="transmembrane region" description="Helical" evidence="2">
    <location>
        <begin position="237"/>
        <end position="256"/>
    </location>
</feature>
<feature type="transmembrane region" description="Helical" evidence="2">
    <location>
        <begin position="63"/>
        <end position="83"/>
    </location>
</feature>
<feature type="transmembrane region" description="Helical" evidence="2">
    <location>
        <begin position="89"/>
        <end position="106"/>
    </location>
</feature>
<feature type="transmembrane region" description="Helical" evidence="2">
    <location>
        <begin position="143"/>
        <end position="163"/>
    </location>
</feature>
<dbReference type="RefSeq" id="WP_102598855.1">
    <property type="nucleotide sequence ID" value="NZ_JBQQOF010000049.1"/>
</dbReference>
<evidence type="ECO:0000256" key="2">
    <source>
        <dbReference type="SAM" id="Phobius"/>
    </source>
</evidence>
<reference evidence="4 5" key="1">
    <citation type="journal article" date="2017" name="Elife">
        <title>Extensive horizontal gene transfer in cheese-associated bacteria.</title>
        <authorList>
            <person name="Bonham K.S."/>
            <person name="Wolfe B.E."/>
            <person name="Dutton R.J."/>
        </authorList>
    </citation>
    <scope>NUCLEOTIDE SEQUENCE [LARGE SCALE GENOMIC DNA]</scope>
    <source>
        <strain evidence="4 5">JB182</strain>
    </source>
</reference>
<dbReference type="InterPro" id="IPR037185">
    <property type="entry name" value="EmrE-like"/>
</dbReference>
<comment type="similarity">
    <text evidence="1">Belongs to the EamA transporter family.</text>
</comment>
<dbReference type="EMBL" id="PNQX01000002">
    <property type="protein sequence ID" value="PMQ19828.1"/>
    <property type="molecule type" value="Genomic_DNA"/>
</dbReference>
<evidence type="ECO:0000313" key="4">
    <source>
        <dbReference type="EMBL" id="PMQ19828.1"/>
    </source>
</evidence>
<dbReference type="PANTHER" id="PTHR22911">
    <property type="entry name" value="ACYL-MALONYL CONDENSING ENZYME-RELATED"/>
    <property type="match status" value="1"/>
</dbReference>
<proteinExistence type="inferred from homology"/>
<dbReference type="Proteomes" id="UP000235739">
    <property type="component" value="Unassembled WGS sequence"/>
</dbReference>
<dbReference type="Pfam" id="PF00892">
    <property type="entry name" value="EamA"/>
    <property type="match status" value="2"/>
</dbReference>
<organism evidence="4 5">
    <name type="scientific">Glutamicibacter arilaitensis</name>
    <dbReference type="NCBI Taxonomy" id="256701"/>
    <lineage>
        <taxon>Bacteria</taxon>
        <taxon>Bacillati</taxon>
        <taxon>Actinomycetota</taxon>
        <taxon>Actinomycetes</taxon>
        <taxon>Micrococcales</taxon>
        <taxon>Micrococcaceae</taxon>
        <taxon>Glutamicibacter</taxon>
    </lineage>
</organism>
<accession>A0A2N7S108</accession>
<evidence type="ECO:0000256" key="1">
    <source>
        <dbReference type="ARBA" id="ARBA00007362"/>
    </source>
</evidence>
<keyword evidence="2" id="KW-0472">Membrane</keyword>
<dbReference type="InterPro" id="IPR000620">
    <property type="entry name" value="EamA_dom"/>
</dbReference>
<feature type="transmembrane region" description="Helical" evidence="2">
    <location>
        <begin position="175"/>
        <end position="200"/>
    </location>
</feature>
<feature type="domain" description="EamA" evidence="3">
    <location>
        <begin position="2"/>
        <end position="133"/>
    </location>
</feature>
<feature type="domain" description="EamA" evidence="3">
    <location>
        <begin position="146"/>
        <end position="279"/>
    </location>
</feature>
<keyword evidence="2" id="KW-0812">Transmembrane</keyword>
<name>A0A2N7S108_9MICC</name>
<dbReference type="GO" id="GO:0016020">
    <property type="term" value="C:membrane"/>
    <property type="evidence" value="ECO:0007669"/>
    <property type="project" value="InterPro"/>
</dbReference>
<dbReference type="SUPFAM" id="SSF103481">
    <property type="entry name" value="Multidrug resistance efflux transporter EmrE"/>
    <property type="match status" value="2"/>
</dbReference>
<feature type="transmembrane region" description="Helical" evidence="2">
    <location>
        <begin position="206"/>
        <end position="225"/>
    </location>
</feature>
<evidence type="ECO:0000313" key="5">
    <source>
        <dbReference type="Proteomes" id="UP000235739"/>
    </source>
</evidence>
<feature type="transmembrane region" description="Helical" evidence="2">
    <location>
        <begin position="118"/>
        <end position="137"/>
    </location>
</feature>
<comment type="caution">
    <text evidence="4">The sequence shown here is derived from an EMBL/GenBank/DDBJ whole genome shotgun (WGS) entry which is preliminary data.</text>
</comment>
<evidence type="ECO:0000259" key="3">
    <source>
        <dbReference type="Pfam" id="PF00892"/>
    </source>
</evidence>
<protein>
    <recommendedName>
        <fullName evidence="3">EamA domain-containing protein</fullName>
    </recommendedName>
</protein>
<sequence length="289" mass="30057">MTILLAMVGIIGISASGPIIAAFPGVPVLSMAFWRNGAAAAVLSAPALRKNPKAYLHMTSREWFYTGIAGVALALHFVCFMYSMRLTSVAAGTALVCIQGVWIAMFQVLRGTKYRTQVFLGMGVALLGAIVITGFDMGLGRDAIVGDLLALAGGVLAAVYTLAGSVARRTLGTTTYASSCYAITAAVLLVLCFLTGTPIWGFDARGWIAIILLTLCAQIFGHTAMNHLLSVLGPLTVSTLILLEIPGAAILAALFLGQVVSIATYAGLAVILVGLALVIRGQAQPKTEV</sequence>
<dbReference type="AlphaFoldDB" id="A0A2N7S108"/>
<keyword evidence="2" id="KW-1133">Transmembrane helix</keyword>
<dbReference type="PANTHER" id="PTHR22911:SF76">
    <property type="entry name" value="EAMA DOMAIN-CONTAINING PROTEIN"/>
    <property type="match status" value="1"/>
</dbReference>
<feature type="transmembrane region" description="Helical" evidence="2">
    <location>
        <begin position="262"/>
        <end position="279"/>
    </location>
</feature>
<gene>
    <name evidence="4" type="ORF">CIK84_14435</name>
</gene>